<evidence type="ECO:0000256" key="2">
    <source>
        <dbReference type="ARBA" id="ARBA00007452"/>
    </source>
</evidence>
<dbReference type="Gene3D" id="1.20.1440.120">
    <property type="entry name" value="Recombination protein O, C-terminal domain"/>
    <property type="match status" value="1"/>
</dbReference>
<evidence type="ECO:0000313" key="10">
    <source>
        <dbReference type="EMBL" id="SMX62877.1"/>
    </source>
</evidence>
<dbReference type="NCBIfam" id="TIGR00613">
    <property type="entry name" value="reco"/>
    <property type="match status" value="1"/>
</dbReference>
<evidence type="ECO:0000256" key="1">
    <source>
        <dbReference type="ARBA" id="ARBA00003065"/>
    </source>
</evidence>
<evidence type="ECO:0000259" key="9">
    <source>
        <dbReference type="Pfam" id="PF11967"/>
    </source>
</evidence>
<gene>
    <name evidence="8" type="primary">recO</name>
    <name evidence="10" type="ORF">BLIN9172_00142</name>
</gene>
<evidence type="ECO:0000256" key="7">
    <source>
        <dbReference type="ARBA" id="ARBA00033409"/>
    </source>
</evidence>
<evidence type="ECO:0000313" key="11">
    <source>
        <dbReference type="Proteomes" id="UP000234641"/>
    </source>
</evidence>
<reference evidence="10 11" key="1">
    <citation type="submission" date="2017-03" db="EMBL/GenBank/DDBJ databases">
        <authorList>
            <person name="Afonso C.L."/>
            <person name="Miller P.J."/>
            <person name="Scott M.A."/>
            <person name="Spackman E."/>
            <person name="Goraichik I."/>
            <person name="Dimitrov K.M."/>
            <person name="Suarez D.L."/>
            <person name="Swayne D.E."/>
        </authorList>
    </citation>
    <scope>NUCLEOTIDE SEQUENCE [LARGE SCALE GENOMIC DNA]</scope>
    <source>
        <strain evidence="10 11">ATCC 9172</strain>
    </source>
</reference>
<dbReference type="InterPro" id="IPR012340">
    <property type="entry name" value="NA-bd_OB-fold"/>
</dbReference>
<dbReference type="SUPFAM" id="SSF50249">
    <property type="entry name" value="Nucleic acid-binding proteins"/>
    <property type="match status" value="1"/>
</dbReference>
<dbReference type="InterPro" id="IPR037278">
    <property type="entry name" value="ARFGAP/RecO"/>
</dbReference>
<dbReference type="InterPro" id="IPR003717">
    <property type="entry name" value="RecO"/>
</dbReference>
<protein>
    <recommendedName>
        <fullName evidence="3 8">DNA repair protein RecO</fullName>
    </recommendedName>
    <alternativeName>
        <fullName evidence="7 8">Recombination protein O</fullName>
    </alternativeName>
</protein>
<dbReference type="InterPro" id="IPR022572">
    <property type="entry name" value="DNA_rep/recomb_RecO_N"/>
</dbReference>
<evidence type="ECO:0000256" key="8">
    <source>
        <dbReference type="HAMAP-Rule" id="MF_00201"/>
    </source>
</evidence>
<comment type="function">
    <text evidence="1 8">Involved in DNA repair and RecF pathway recombination.</text>
</comment>
<dbReference type="Gene3D" id="2.40.50.140">
    <property type="entry name" value="Nucleic acid-binding proteins"/>
    <property type="match status" value="1"/>
</dbReference>
<proteinExistence type="inferred from homology"/>
<dbReference type="SUPFAM" id="SSF57863">
    <property type="entry name" value="ArfGap/RecO-like zinc finger"/>
    <property type="match status" value="1"/>
</dbReference>
<comment type="similarity">
    <text evidence="2 8">Belongs to the RecO family.</text>
</comment>
<dbReference type="Pfam" id="PF11967">
    <property type="entry name" value="RecO_N"/>
    <property type="match status" value="1"/>
</dbReference>
<accession>A0A2H1HIY2</accession>
<dbReference type="RefSeq" id="WP_101553408.1">
    <property type="nucleotide sequence ID" value="NZ_FXYY01000001.1"/>
</dbReference>
<evidence type="ECO:0000256" key="4">
    <source>
        <dbReference type="ARBA" id="ARBA00022763"/>
    </source>
</evidence>
<dbReference type="EMBL" id="FXYY01000001">
    <property type="protein sequence ID" value="SMX62877.1"/>
    <property type="molecule type" value="Genomic_DNA"/>
</dbReference>
<evidence type="ECO:0000256" key="5">
    <source>
        <dbReference type="ARBA" id="ARBA00023172"/>
    </source>
</evidence>
<organism evidence="10 11">
    <name type="scientific">Brevibacterium linens ATCC 9172</name>
    <dbReference type="NCBI Taxonomy" id="1255617"/>
    <lineage>
        <taxon>Bacteria</taxon>
        <taxon>Bacillati</taxon>
        <taxon>Actinomycetota</taxon>
        <taxon>Actinomycetes</taxon>
        <taxon>Micrococcales</taxon>
        <taxon>Brevibacteriaceae</taxon>
        <taxon>Brevibacterium</taxon>
    </lineage>
</organism>
<dbReference type="Pfam" id="PF02565">
    <property type="entry name" value="RecO_C"/>
    <property type="match status" value="1"/>
</dbReference>
<dbReference type="HAMAP" id="MF_00201">
    <property type="entry name" value="RecO"/>
    <property type="match status" value="1"/>
</dbReference>
<evidence type="ECO:0000256" key="6">
    <source>
        <dbReference type="ARBA" id="ARBA00023204"/>
    </source>
</evidence>
<dbReference type="GO" id="GO:0043590">
    <property type="term" value="C:bacterial nucleoid"/>
    <property type="evidence" value="ECO:0007669"/>
    <property type="project" value="TreeGrafter"/>
</dbReference>
<keyword evidence="5 8" id="KW-0233">DNA recombination</keyword>
<evidence type="ECO:0000256" key="3">
    <source>
        <dbReference type="ARBA" id="ARBA00021310"/>
    </source>
</evidence>
<dbReference type="InterPro" id="IPR042242">
    <property type="entry name" value="RecO_C"/>
</dbReference>
<keyword evidence="4 8" id="KW-0227">DNA damage</keyword>
<dbReference type="PANTHER" id="PTHR33991:SF1">
    <property type="entry name" value="DNA REPAIR PROTEIN RECO"/>
    <property type="match status" value="1"/>
</dbReference>
<dbReference type="GO" id="GO:0006302">
    <property type="term" value="P:double-strand break repair"/>
    <property type="evidence" value="ECO:0007669"/>
    <property type="project" value="TreeGrafter"/>
</dbReference>
<name>A0A2H1HIY2_BRELN</name>
<dbReference type="PANTHER" id="PTHR33991">
    <property type="entry name" value="DNA REPAIR PROTEIN RECO"/>
    <property type="match status" value="1"/>
</dbReference>
<dbReference type="AlphaFoldDB" id="A0A2H1HIY2"/>
<feature type="domain" description="DNA replication/recombination mediator RecO N-terminal" evidence="9">
    <location>
        <begin position="1"/>
        <end position="79"/>
    </location>
</feature>
<dbReference type="GO" id="GO:0006310">
    <property type="term" value="P:DNA recombination"/>
    <property type="evidence" value="ECO:0007669"/>
    <property type="project" value="UniProtKB-UniRule"/>
</dbReference>
<dbReference type="Proteomes" id="UP000234641">
    <property type="component" value="Unassembled WGS sequence"/>
</dbReference>
<sequence>MHNYRDEGIVLGGHKLGEADRIVTVLTRSRGLVRAVAKGVRRTKSRFGSRLEPFMLIDLQCHVGRSLDIVTQVELIEPFARGIATDFDVYSAASVMAETARSITEAEPQSRTHFLLLVSAIRSLCNREHPPRLSLDAYLLRAMSVAGWAPSLLDCAQCGSPGPHRAFSAALGGAVCTNCRPSGAALPDTDALEHMAALLSGDWERAEASDLHDQIDGSKLVSDWVSWHLERNIRSLRVLEST</sequence>
<keyword evidence="6 8" id="KW-0234">DNA repair</keyword>